<reference evidence="1" key="2">
    <citation type="journal article" date="2015" name="Fish Shellfish Immunol.">
        <title>Early steps in the European eel (Anguilla anguilla)-Vibrio vulnificus interaction in the gills: Role of the RtxA13 toxin.</title>
        <authorList>
            <person name="Callol A."/>
            <person name="Pajuelo D."/>
            <person name="Ebbesson L."/>
            <person name="Teles M."/>
            <person name="MacKenzie S."/>
            <person name="Amaro C."/>
        </authorList>
    </citation>
    <scope>NUCLEOTIDE SEQUENCE</scope>
</reference>
<sequence>MGTEVCAGESTMQIRGLCMCVRQIKHGVGILSECEIHDYFTCISSNVTESHL</sequence>
<dbReference type="EMBL" id="GBXM01094935">
    <property type="protein sequence ID" value="JAH13642.1"/>
    <property type="molecule type" value="Transcribed_RNA"/>
</dbReference>
<name>A0A0E9QAT1_ANGAN</name>
<accession>A0A0E9QAT1</accession>
<dbReference type="AlphaFoldDB" id="A0A0E9QAT1"/>
<evidence type="ECO:0000313" key="1">
    <source>
        <dbReference type="EMBL" id="JAH13642.1"/>
    </source>
</evidence>
<reference evidence="1" key="1">
    <citation type="submission" date="2014-11" db="EMBL/GenBank/DDBJ databases">
        <authorList>
            <person name="Amaro Gonzalez C."/>
        </authorList>
    </citation>
    <scope>NUCLEOTIDE SEQUENCE</scope>
</reference>
<proteinExistence type="predicted"/>
<organism evidence="1">
    <name type="scientific">Anguilla anguilla</name>
    <name type="common">European freshwater eel</name>
    <name type="synonym">Muraena anguilla</name>
    <dbReference type="NCBI Taxonomy" id="7936"/>
    <lineage>
        <taxon>Eukaryota</taxon>
        <taxon>Metazoa</taxon>
        <taxon>Chordata</taxon>
        <taxon>Craniata</taxon>
        <taxon>Vertebrata</taxon>
        <taxon>Euteleostomi</taxon>
        <taxon>Actinopterygii</taxon>
        <taxon>Neopterygii</taxon>
        <taxon>Teleostei</taxon>
        <taxon>Anguilliformes</taxon>
        <taxon>Anguillidae</taxon>
        <taxon>Anguilla</taxon>
    </lineage>
</organism>
<protein>
    <submittedName>
        <fullName evidence="1">Uncharacterized protein</fullName>
    </submittedName>
</protein>